<dbReference type="Gene3D" id="2.60.40.10">
    <property type="entry name" value="Immunoglobulins"/>
    <property type="match status" value="1"/>
</dbReference>
<dbReference type="OrthoDB" id="5950832at2759"/>
<dbReference type="InterPro" id="IPR014756">
    <property type="entry name" value="Ig_E-set"/>
</dbReference>
<evidence type="ECO:0000313" key="4">
    <source>
        <dbReference type="EMBL" id="CAG5926913.1"/>
    </source>
</evidence>
<accession>A0A8S4B2G2</accession>
<dbReference type="SUPFAM" id="SSF81296">
    <property type="entry name" value="E set domains"/>
    <property type="match status" value="1"/>
</dbReference>
<organism evidence="4 5">
    <name type="scientific">Menidia menidia</name>
    <name type="common">Atlantic silverside</name>
    <dbReference type="NCBI Taxonomy" id="238744"/>
    <lineage>
        <taxon>Eukaryota</taxon>
        <taxon>Metazoa</taxon>
        <taxon>Chordata</taxon>
        <taxon>Craniata</taxon>
        <taxon>Vertebrata</taxon>
        <taxon>Euteleostomi</taxon>
        <taxon>Actinopterygii</taxon>
        <taxon>Neopterygii</taxon>
        <taxon>Teleostei</taxon>
        <taxon>Neoteleostei</taxon>
        <taxon>Acanthomorphata</taxon>
        <taxon>Ovalentaria</taxon>
        <taxon>Atherinomorphae</taxon>
        <taxon>Atheriniformes</taxon>
        <taxon>Atherinopsidae</taxon>
        <taxon>Menidiinae</taxon>
        <taxon>Menidia</taxon>
    </lineage>
</organism>
<feature type="domain" description="NXPE C-terminal" evidence="3">
    <location>
        <begin position="336"/>
        <end position="552"/>
    </location>
</feature>
<dbReference type="EMBL" id="CAJRST010011113">
    <property type="protein sequence ID" value="CAG5926913.1"/>
    <property type="molecule type" value="Genomic_DNA"/>
</dbReference>
<evidence type="ECO:0000259" key="3">
    <source>
        <dbReference type="Pfam" id="PF24536"/>
    </source>
</evidence>
<reference evidence="4" key="1">
    <citation type="submission" date="2021-05" db="EMBL/GenBank/DDBJ databases">
        <authorList>
            <person name="Tigano A."/>
        </authorList>
    </citation>
    <scope>NUCLEOTIDE SEQUENCE</scope>
</reference>
<comment type="caution">
    <text evidence="4">The sequence shown here is derived from an EMBL/GenBank/DDBJ whole genome shotgun (WGS) entry which is preliminary data.</text>
</comment>
<dbReference type="PANTHER" id="PTHR16165:SF9">
    <property type="entry name" value="NXPE FAMILY MEMBER 3"/>
    <property type="match status" value="1"/>
</dbReference>
<evidence type="ECO:0000256" key="2">
    <source>
        <dbReference type="SAM" id="Phobius"/>
    </source>
</evidence>
<dbReference type="PANTHER" id="PTHR16165">
    <property type="entry name" value="NXPE FAMILY MEMBER"/>
    <property type="match status" value="1"/>
</dbReference>
<dbReference type="AlphaFoldDB" id="A0A8S4B2G2"/>
<evidence type="ECO:0000256" key="1">
    <source>
        <dbReference type="ARBA" id="ARBA00005431"/>
    </source>
</evidence>
<dbReference type="InterPro" id="IPR026845">
    <property type="entry name" value="NXPH/NXPE"/>
</dbReference>
<keyword evidence="2" id="KW-0472">Membrane</keyword>
<dbReference type="Pfam" id="PF06312">
    <property type="entry name" value="Neurexophilin"/>
    <property type="match status" value="1"/>
</dbReference>
<keyword evidence="2" id="KW-1133">Transmembrane helix</keyword>
<gene>
    <name evidence="4" type="ORF">MMEN_LOCUS11091</name>
</gene>
<evidence type="ECO:0000313" key="5">
    <source>
        <dbReference type="Proteomes" id="UP000677803"/>
    </source>
</evidence>
<name>A0A8S4B2G2_9TELE</name>
<keyword evidence="2" id="KW-0812">Transmembrane</keyword>
<feature type="transmembrane region" description="Helical" evidence="2">
    <location>
        <begin position="12"/>
        <end position="30"/>
    </location>
</feature>
<dbReference type="InterPro" id="IPR013783">
    <property type="entry name" value="Ig-like_fold"/>
</dbReference>
<dbReference type="InterPro" id="IPR057106">
    <property type="entry name" value="NXPE4_C"/>
</dbReference>
<dbReference type="GO" id="GO:0007399">
    <property type="term" value="P:nervous system development"/>
    <property type="evidence" value="ECO:0007669"/>
    <property type="project" value="UniProtKB-ARBA"/>
</dbReference>
<dbReference type="Proteomes" id="UP000677803">
    <property type="component" value="Unassembled WGS sequence"/>
</dbReference>
<dbReference type="Pfam" id="PF24536">
    <property type="entry name" value="NXPE4_C"/>
    <property type="match status" value="1"/>
</dbReference>
<keyword evidence="5" id="KW-1185">Reference proteome</keyword>
<sequence>MMRARAYLKPGSIFLFLIVCFSVFLLYRMYDTEVKVRTAIMPMVSTNRPKSKSLCMFQPLSPEEAKEVDTLLDEIAWPETHPLPSSFSLNDTSDPAHSTVTILPRKGGGQWHVGDEMEVRVDVRDFNGRAKKSGGDFLLARMHSPYRRAGVAGRVLDLGNGSYSAVFSLLWEGSAFVEVTLVHSSEAVAVLQKLTEEQPDRIYFFSIFESDLARETTICNVCLDATEHQLCNYTDLHTGDLWFCHKPRELDCDARVTHNIGGFEQNLSPDEEKLFQRQALPNDVNMKVLLDSGPANIEVLSKPKVQSKRIGRIMKTGPSGFYHQGLWQALDDTTVHHFYNSSAISRCLKGKAVHFYGDSTIRQWFRYIVEELPDLNEFNLHSRRQNGPFIALDYANNILLTYRCHGPPIRFATVPVSQLRYIANELDGLVGGTNTVVVIGIWSHFSTFPIEVYIRRLQGIRRAVARLLTRAPDTRVVIRTANPKELTLYEALTNSDWYSAQRDKVLRAMFRGMDVRLVDAWEMILAHQLPHSLHPKPPIIKNMMNVLLSHICPLVLRLDFIPMNEHLMQRQATFQEDQGNSLTGTK</sequence>
<comment type="similarity">
    <text evidence="1">Belongs to the NXPE family.</text>
</comment>
<protein>
    <submittedName>
        <fullName evidence="4">(Atlantic silverside) hypothetical protein</fullName>
    </submittedName>
</protein>
<proteinExistence type="inferred from homology"/>